<dbReference type="Pfam" id="PF13561">
    <property type="entry name" value="adh_short_C2"/>
    <property type="match status" value="1"/>
</dbReference>
<dbReference type="PANTHER" id="PTHR42760">
    <property type="entry name" value="SHORT-CHAIN DEHYDROGENASES/REDUCTASES FAMILY MEMBER"/>
    <property type="match status" value="1"/>
</dbReference>
<evidence type="ECO:0000313" key="4">
    <source>
        <dbReference type="Proteomes" id="UP000283683"/>
    </source>
</evidence>
<comment type="similarity">
    <text evidence="1">Belongs to the short-chain dehydrogenases/reductases (SDR) family.</text>
</comment>
<organism evidence="3 4">
    <name type="scientific">Agathobacter rectalis</name>
    <dbReference type="NCBI Taxonomy" id="39491"/>
    <lineage>
        <taxon>Bacteria</taxon>
        <taxon>Bacillati</taxon>
        <taxon>Bacillota</taxon>
        <taxon>Clostridia</taxon>
        <taxon>Lachnospirales</taxon>
        <taxon>Lachnospiraceae</taxon>
        <taxon>Agathobacter</taxon>
    </lineage>
</organism>
<dbReference type="GO" id="GO:0016616">
    <property type="term" value="F:oxidoreductase activity, acting on the CH-OH group of donors, NAD or NADP as acceptor"/>
    <property type="evidence" value="ECO:0007669"/>
    <property type="project" value="TreeGrafter"/>
</dbReference>
<dbReference type="PRINTS" id="PR00081">
    <property type="entry name" value="GDHRDH"/>
</dbReference>
<dbReference type="CDD" id="cd05233">
    <property type="entry name" value="SDR_c"/>
    <property type="match status" value="1"/>
</dbReference>
<dbReference type="EMBL" id="QSAZ01000002">
    <property type="protein sequence ID" value="RGW89178.1"/>
    <property type="molecule type" value="Genomic_DNA"/>
</dbReference>
<evidence type="ECO:0000256" key="2">
    <source>
        <dbReference type="ARBA" id="ARBA00023002"/>
    </source>
</evidence>
<dbReference type="GO" id="GO:0048038">
    <property type="term" value="F:quinone binding"/>
    <property type="evidence" value="ECO:0007669"/>
    <property type="project" value="TreeGrafter"/>
</dbReference>
<dbReference type="PANTHER" id="PTHR42760:SF133">
    <property type="entry name" value="3-OXOACYL-[ACYL-CARRIER-PROTEIN] REDUCTASE"/>
    <property type="match status" value="1"/>
</dbReference>
<dbReference type="InterPro" id="IPR036291">
    <property type="entry name" value="NAD(P)-bd_dom_sf"/>
</dbReference>
<sequence>MMSKIRKIYDALRPKKITYCNIATKKASETLRDKYIVITGGSSGIGKAIAKKSVEEGANVVIIGRSEEKLQNTINDIGEEAKYLVADVNDSILLEKAEECLEHQITNIVNNAGIYINHSGDYDLDDFEKTINTNLKAPFFITQKYIKYCIENDIKGNVLMTASNRGLMGDTTPYGISKAGLINCVQGFARDNICNGIRVNAICPGMTASDINGIKKSDNLYQENCKGKRVLLAEEIAEVACFLMSDVSKCINGAIIPCDEGDYLR</sequence>
<reference evidence="3 4" key="1">
    <citation type="submission" date="2018-08" db="EMBL/GenBank/DDBJ databases">
        <title>A genome reference for cultivated species of the human gut microbiota.</title>
        <authorList>
            <person name="Zou Y."/>
            <person name="Xue W."/>
            <person name="Luo G."/>
        </authorList>
    </citation>
    <scope>NUCLEOTIDE SEQUENCE [LARGE SCALE GENOMIC DNA]</scope>
    <source>
        <strain evidence="3 4">AF06-19</strain>
    </source>
</reference>
<keyword evidence="2" id="KW-0560">Oxidoreductase</keyword>
<evidence type="ECO:0000256" key="1">
    <source>
        <dbReference type="ARBA" id="ARBA00006484"/>
    </source>
</evidence>
<dbReference type="AlphaFoldDB" id="A0A413DR07"/>
<evidence type="ECO:0000313" key="3">
    <source>
        <dbReference type="EMBL" id="RGW89178.1"/>
    </source>
</evidence>
<protein>
    <submittedName>
        <fullName evidence="3">SDR family NAD(P)-dependent oxidoreductase</fullName>
    </submittedName>
</protein>
<name>A0A413DR07_9FIRM</name>
<dbReference type="Proteomes" id="UP000283683">
    <property type="component" value="Unassembled WGS sequence"/>
</dbReference>
<dbReference type="InterPro" id="IPR002347">
    <property type="entry name" value="SDR_fam"/>
</dbReference>
<dbReference type="GO" id="GO:0006633">
    <property type="term" value="P:fatty acid biosynthetic process"/>
    <property type="evidence" value="ECO:0007669"/>
    <property type="project" value="TreeGrafter"/>
</dbReference>
<accession>A0A413DR07</accession>
<dbReference type="Gene3D" id="3.40.50.720">
    <property type="entry name" value="NAD(P)-binding Rossmann-like Domain"/>
    <property type="match status" value="1"/>
</dbReference>
<dbReference type="SUPFAM" id="SSF51735">
    <property type="entry name" value="NAD(P)-binding Rossmann-fold domains"/>
    <property type="match status" value="1"/>
</dbReference>
<comment type="caution">
    <text evidence="3">The sequence shown here is derived from an EMBL/GenBank/DDBJ whole genome shotgun (WGS) entry which is preliminary data.</text>
</comment>
<gene>
    <name evidence="3" type="ORF">DWV45_03260</name>
</gene>
<proteinExistence type="inferred from homology"/>